<reference evidence="2" key="1">
    <citation type="submission" date="2019-08" db="EMBL/GenBank/DDBJ databases">
        <authorList>
            <person name="Kucharzyk K."/>
            <person name="Murdoch R.W."/>
            <person name="Higgins S."/>
            <person name="Loffler F."/>
        </authorList>
    </citation>
    <scope>NUCLEOTIDE SEQUENCE</scope>
</reference>
<protein>
    <submittedName>
        <fullName evidence="2">Uncharacterized protein</fullName>
    </submittedName>
</protein>
<proteinExistence type="predicted"/>
<organism evidence="2">
    <name type="scientific">bioreactor metagenome</name>
    <dbReference type="NCBI Taxonomy" id="1076179"/>
    <lineage>
        <taxon>unclassified sequences</taxon>
        <taxon>metagenomes</taxon>
        <taxon>ecological metagenomes</taxon>
    </lineage>
</organism>
<feature type="compositionally biased region" description="Low complexity" evidence="1">
    <location>
        <begin position="94"/>
        <end position="104"/>
    </location>
</feature>
<name>A0A645IYY5_9ZZZZ</name>
<evidence type="ECO:0000313" key="2">
    <source>
        <dbReference type="EMBL" id="MPN56377.1"/>
    </source>
</evidence>
<evidence type="ECO:0000256" key="1">
    <source>
        <dbReference type="SAM" id="MobiDB-lite"/>
    </source>
</evidence>
<feature type="region of interest" description="Disordered" evidence="1">
    <location>
        <begin position="69"/>
        <end position="120"/>
    </location>
</feature>
<sequence length="120" mass="12270">MGRRLGEQLQQGGFAFQSRACVGPAVFQRGLAQLLDQKAGGNLPLLQVKKAQLGMVITLADGLEQPLLHHAGAEGPQPGVGQIAQGEHAPLHLPPAGAQQPAGAKLPKGAAVKAVVTPEP</sequence>
<accession>A0A645IYY5</accession>
<gene>
    <name evidence="2" type="ORF">SDC9_204065</name>
</gene>
<dbReference type="EMBL" id="VSSQ01126635">
    <property type="protein sequence ID" value="MPN56377.1"/>
    <property type="molecule type" value="Genomic_DNA"/>
</dbReference>
<comment type="caution">
    <text evidence="2">The sequence shown here is derived from an EMBL/GenBank/DDBJ whole genome shotgun (WGS) entry which is preliminary data.</text>
</comment>
<dbReference type="AlphaFoldDB" id="A0A645IYY5"/>